<dbReference type="InterPro" id="IPR036890">
    <property type="entry name" value="HATPase_C_sf"/>
</dbReference>
<dbReference type="InterPro" id="IPR003594">
    <property type="entry name" value="HATPase_dom"/>
</dbReference>
<dbReference type="InterPro" id="IPR036097">
    <property type="entry name" value="HisK_dim/P_sf"/>
</dbReference>
<feature type="domain" description="HAMP" evidence="16">
    <location>
        <begin position="1652"/>
        <end position="1704"/>
    </location>
</feature>
<feature type="domain" description="HAMP" evidence="16">
    <location>
        <begin position="1928"/>
        <end position="1980"/>
    </location>
</feature>
<dbReference type="Pfam" id="PF00072">
    <property type="entry name" value="Response_reg"/>
    <property type="match status" value="1"/>
</dbReference>
<comment type="catalytic activity">
    <reaction evidence="1">
        <text>ATP + protein L-histidine = ADP + protein N-phospho-L-histidine.</text>
        <dbReference type="EC" id="2.7.13.3"/>
    </reaction>
</comment>
<keyword evidence="9" id="KW-0902">Two-component regulatory system</keyword>
<dbReference type="InterPro" id="IPR003661">
    <property type="entry name" value="HisK_dim/P_dom"/>
</dbReference>
<feature type="domain" description="MHD2" evidence="18">
    <location>
        <begin position="1109"/>
        <end position="1231"/>
    </location>
</feature>
<dbReference type="PROSITE" id="PS50885">
    <property type="entry name" value="HAMP"/>
    <property type="match status" value="6"/>
</dbReference>
<dbReference type="Pfam" id="PF00512">
    <property type="entry name" value="HisKA"/>
    <property type="match status" value="1"/>
</dbReference>
<evidence type="ECO:0000256" key="7">
    <source>
        <dbReference type="ARBA" id="ARBA00022777"/>
    </source>
</evidence>
<feature type="domain" description="C2" evidence="13">
    <location>
        <begin position="898"/>
        <end position="1016"/>
    </location>
</feature>
<dbReference type="EC" id="2.7.13.3" evidence="2"/>
<comment type="caution">
    <text evidence="19">The sequence shown here is derived from an EMBL/GenBank/DDBJ whole genome shotgun (WGS) entry which is preliminary data.</text>
</comment>
<dbReference type="FunFam" id="1.20.120.1530:FF:000001">
    <property type="entry name" value="Two-component osmosensing histidine kinase"/>
    <property type="match status" value="2"/>
</dbReference>
<dbReference type="FunFam" id="1.20.120.1530:FF:000002">
    <property type="entry name" value="Two-component osmosensing histidine kinase"/>
    <property type="match status" value="1"/>
</dbReference>
<evidence type="ECO:0000259" key="17">
    <source>
        <dbReference type="PROSITE" id="PS51258"/>
    </source>
</evidence>
<dbReference type="PROSITE" id="PS51258">
    <property type="entry name" value="MHD1"/>
    <property type="match status" value="1"/>
</dbReference>
<dbReference type="Proteomes" id="UP001163105">
    <property type="component" value="Unassembled WGS sequence"/>
</dbReference>
<evidence type="ECO:0000313" key="19">
    <source>
        <dbReference type="EMBL" id="KAJ6446246.1"/>
    </source>
</evidence>
<keyword evidence="8" id="KW-0067">ATP-binding</keyword>
<dbReference type="SUPFAM" id="SSF47384">
    <property type="entry name" value="Homodimeric domain of signal transducing histidine kinase"/>
    <property type="match status" value="1"/>
</dbReference>
<dbReference type="GO" id="GO:0016020">
    <property type="term" value="C:membrane"/>
    <property type="evidence" value="ECO:0007669"/>
    <property type="project" value="InterPro"/>
</dbReference>
<dbReference type="Pfam" id="PF18947">
    <property type="entry name" value="HAMP_2"/>
    <property type="match status" value="1"/>
</dbReference>
<keyword evidence="20" id="KW-1185">Reference proteome</keyword>
<dbReference type="PROSITE" id="PS50109">
    <property type="entry name" value="HIS_KIN"/>
    <property type="match status" value="1"/>
</dbReference>
<dbReference type="InterPro" id="IPR005467">
    <property type="entry name" value="His_kinase_dom"/>
</dbReference>
<keyword evidence="5" id="KW-0677">Repeat</keyword>
<dbReference type="CDD" id="cd16922">
    <property type="entry name" value="HATPase_EvgS-ArcB-TorS-like"/>
    <property type="match status" value="1"/>
</dbReference>
<evidence type="ECO:0000313" key="20">
    <source>
        <dbReference type="Proteomes" id="UP001163105"/>
    </source>
</evidence>
<evidence type="ECO:0000259" key="16">
    <source>
        <dbReference type="PROSITE" id="PS50885"/>
    </source>
</evidence>
<feature type="domain" description="HAMP" evidence="16">
    <location>
        <begin position="1744"/>
        <end position="1796"/>
    </location>
</feature>
<dbReference type="FunFam" id="3.30.565.10:FF:000015">
    <property type="entry name" value="Two-component osmosensing histidine kinase"/>
    <property type="match status" value="1"/>
</dbReference>
<evidence type="ECO:0000256" key="9">
    <source>
        <dbReference type="ARBA" id="ARBA00023012"/>
    </source>
</evidence>
<dbReference type="SMART" id="SM00448">
    <property type="entry name" value="REC"/>
    <property type="match status" value="1"/>
</dbReference>
<accession>A0AB34G6R7</accession>
<dbReference type="PANTHER" id="PTHR47263">
    <property type="entry name" value="ADENYLATE CYCLASE ACTIVATION PROTEIN GIT1"/>
    <property type="match status" value="1"/>
</dbReference>
<reference evidence="19" key="1">
    <citation type="submission" date="2023-01" db="EMBL/GenBank/DDBJ databases">
        <title>The growth and conidiation of Purpureocillium lavendulum are regulated by nitrogen source and histone H3K14 acetylation.</title>
        <authorList>
            <person name="Tang P."/>
            <person name="Han J."/>
            <person name="Zhang C."/>
            <person name="Tang P."/>
            <person name="Qi F."/>
            <person name="Zhang K."/>
            <person name="Liang L."/>
        </authorList>
    </citation>
    <scope>NUCLEOTIDE SEQUENCE</scope>
    <source>
        <strain evidence="19">YMF1.00683</strain>
    </source>
</reference>
<evidence type="ECO:0000259" key="18">
    <source>
        <dbReference type="PROSITE" id="PS51259"/>
    </source>
</evidence>
<feature type="compositionally biased region" description="Polar residues" evidence="12">
    <location>
        <begin position="1470"/>
        <end position="1482"/>
    </location>
</feature>
<evidence type="ECO:0000256" key="4">
    <source>
        <dbReference type="ARBA" id="ARBA00022679"/>
    </source>
</evidence>
<dbReference type="Gene3D" id="3.40.50.2300">
    <property type="match status" value="1"/>
</dbReference>
<dbReference type="Gene3D" id="3.30.565.10">
    <property type="entry name" value="Histidine kinase-like ATPase, C-terminal domain"/>
    <property type="match status" value="1"/>
</dbReference>
<dbReference type="Gene3D" id="2.60.40.150">
    <property type="entry name" value="C2 domain"/>
    <property type="match status" value="1"/>
</dbReference>
<dbReference type="CDD" id="cd04043">
    <property type="entry name" value="C2_Munc13_fungal"/>
    <property type="match status" value="1"/>
</dbReference>
<dbReference type="InterPro" id="IPR035892">
    <property type="entry name" value="C2_domain_sf"/>
</dbReference>
<dbReference type="InterPro" id="IPR011006">
    <property type="entry name" value="CheY-like_superfamily"/>
</dbReference>
<feature type="domain" description="MHD1" evidence="17">
    <location>
        <begin position="693"/>
        <end position="819"/>
    </location>
</feature>
<dbReference type="GO" id="GO:0000155">
    <property type="term" value="F:phosphorelay sensor kinase activity"/>
    <property type="evidence" value="ECO:0007669"/>
    <property type="project" value="InterPro"/>
</dbReference>
<feature type="domain" description="HAMP" evidence="16">
    <location>
        <begin position="1557"/>
        <end position="1612"/>
    </location>
</feature>
<feature type="domain" description="Response regulatory" evidence="15">
    <location>
        <begin position="2467"/>
        <end position="2586"/>
    </location>
</feature>
<evidence type="ECO:0000256" key="2">
    <source>
        <dbReference type="ARBA" id="ARBA00012438"/>
    </source>
</evidence>
<keyword evidence="6" id="KW-0547">Nucleotide-binding</keyword>
<name>A0AB34G6R7_9HYPO</name>
<evidence type="ECO:0000259" key="15">
    <source>
        <dbReference type="PROSITE" id="PS50110"/>
    </source>
</evidence>
<evidence type="ECO:0000256" key="1">
    <source>
        <dbReference type="ARBA" id="ARBA00000085"/>
    </source>
</evidence>
<dbReference type="SUPFAM" id="SSF55874">
    <property type="entry name" value="ATPase domain of HSP90 chaperone/DNA topoisomerase II/histidine kinase"/>
    <property type="match status" value="1"/>
</dbReference>
<dbReference type="InterPro" id="IPR014772">
    <property type="entry name" value="Munc13_dom-2"/>
</dbReference>
<dbReference type="Gene3D" id="1.10.287.130">
    <property type="match status" value="1"/>
</dbReference>
<evidence type="ECO:0000256" key="8">
    <source>
        <dbReference type="ARBA" id="ARBA00022840"/>
    </source>
</evidence>
<dbReference type="SMART" id="SM00304">
    <property type="entry name" value="HAMP"/>
    <property type="match status" value="6"/>
</dbReference>
<dbReference type="SMART" id="SM00239">
    <property type="entry name" value="C2"/>
    <property type="match status" value="1"/>
</dbReference>
<proteinExistence type="predicted"/>
<dbReference type="PRINTS" id="PR00344">
    <property type="entry name" value="BCTRLSENSOR"/>
</dbReference>
<dbReference type="Gene3D" id="1.10.8.500">
    <property type="entry name" value="HAMP domain in histidine kinase"/>
    <property type="match status" value="1"/>
</dbReference>
<dbReference type="SMART" id="SM00387">
    <property type="entry name" value="HATPase_c"/>
    <property type="match status" value="1"/>
</dbReference>
<dbReference type="SMART" id="SM00388">
    <property type="entry name" value="HisKA"/>
    <property type="match status" value="1"/>
</dbReference>
<feature type="compositionally biased region" description="Basic and acidic residues" evidence="12">
    <location>
        <begin position="2650"/>
        <end position="2663"/>
    </location>
</feature>
<dbReference type="InterPro" id="IPR003660">
    <property type="entry name" value="HAMP_dom"/>
</dbReference>
<dbReference type="Gene3D" id="1.20.58.1100">
    <property type="match status" value="1"/>
</dbReference>
<dbReference type="InterPro" id="IPR052811">
    <property type="entry name" value="Glucose_resp_signaling"/>
</dbReference>
<sequence length="2669" mass="297043">MSTASRHSLQPSRRLKNSSRDSGRARAASRARGQPIVVEHEEARSFALRTAYLHYLLQPKAKRKQYVAAPKAPTRSHTSVGQLVQEYVSGSSSSQKLPHSFPGQLLDRLGGVLRGSESLPGYNDAAVKRSFAEAYTAFSEKTFRKNMEKERKFEPLVLIFYSSATKAAQKGRAPDDDSWKILPDRHLAMFVRLATNILRDHGHDRDRPELVSKLSSLETKLLTNDQNLVGGGSDGAGTTVEVVVPLSYDVKDMPMVQVVAAIFGLSLSDVQNEINDHRPVWTEEAALQDLKSYQHRLNSNKPGALRSEDFDIEEAFAEWKKAEAPHLSQMMLDILTAKPELTRRSTGRFDKPLPSRPQSMYGDDQAYADLSRAVTGSDDSGLGFDPAASLGSLSIGGDSSSIRTVEETIYTFIPSDPRAFYKYILQQAMTFDQLHTDPADYEPLSKKSMELLTELCVRWRVPQFSRLIAVLEVAARKFLDRELIPTELDAAFDFVKTPLPEQKKTPHISQCLTPLNEIPPSRWTIHDFAVYRQTLTALHDALLRELYNLMEQCYDTKPPDMGAVMFLLEIHVEGDPSFSHRSASTSEFTEHLQQGLSLKAAEVYRDYMEKEIPPHKEEWEFGHVVKLGKSVTKLCDRIRKRYKKNPSIMGVNPLEVLVREALPSFEKDAGAIIESILVEARETGVDVDIQDGFELYKELVEIRRIHRESLPDVPFAFNIENVLVDFVWRWIQAAEARMAEFVEQAIKQDQFQVRTESPDQIPRDSERHSVSIIDMFMLFNQTVDQVFALEWDNDEHHARFMTALAGSVAAGIGHYCDIVDQRFAKEMDRPSADELAAQTRTTQEKWMQMAKDAWNNKEKAEPFQFYAESFVKLNNIEYAMQELDKLEKSMNSEACASVLEKIDGPRKKVRKPSKYTFTIKVVEAEDLKACDPSGYSDPYVVFGDEYQKRLHKTRIIYRNLNPRWDESFDITVQGPVNVIATIWDYDTFGDHDYVGRTSLKLDPVHFGDYLPREFWLDLDSQGRLLIRVSMEGERDDIQFHFGKAFRHLKRTERDMVRKITDKLTAQINSTLSHETLRSLLGTGGIGASVAGLWKKRASTVPAATPNQIEGALASLFTYFDENFAIMKQTLTEATMIAVMTRLWKEVLMTIENLLVPPLSEKPSMKKPLTRKELDVVYHWLEMLFVFFNARDEDSGEQLGVPAEVLKSPKWHELASLNFFYFEDTNSLVRESERMAATAAQHAQLALQQQGSVQNRLSAPASFGASFGGAGAFASMGTIRRGKSIMMSRNLGTMRKAKEAKRREAQADPSDDMILRILRMRPEAAIYLKERHRQKERQAATAAAALIVKNSVAQGWNTGVSGGMVTPPIGAMVDDNVLAAAAEVVASLAADSKASSSLAIGLSSRIKLPGRDTPAKRNLEVELEQLALRVGQLENKASASASAVLPETPNEVNDSLFGEEGSSHRALGSQPKVSNTDQGSSDKPTFVPRRLTKEALEGLREHVDDQSKLLDSQRRELAGVNAQLLEQKQLQERALEVLEQERVATLERELWKHQKANEAFQKALREIGEIVTAVARGDLTMKVRMNTVEMDPEITTFKRTINAMMDQLQIFASEVSRVAREVGTEGLLGGQARIGGVDGTWKELTDNVNVMAQNLTDQVREIASVTTAVAHGDLTKKIERPARGEILQLQQTINTMVDQLRTFASEVTRVARDVGTEGILGGQADVGGVQGMWNDLTVNVNAMANNLTTQVRDIIKVTTAVAKGDLTQKVQADCRGEIFELKSTINSMVDQLQQFAREVTKIAREVGTEGRLGGQATVHDVEGTWRDLTENVNGMAMNLTTQVREIAKVTTAVAKGDLTKKIGVEVKGEILELKNTINQMVDRLGTFAVEVSKVAREVGTDGTLGGQAQVANVEGKWKDLTENVNTMASNLTVQVRSISAVTQAIANGDMSQTIDVEANGEIQVLKETINNMVSRLSSFCYEVQRVAKDVGVDGKMGAQADIAGLDGRWKEITTDVNTMASNLTTQVRAFSDITNLATDGDFTKLVDVEASGEMDELKRKINQMISNLRDSIQRNTQAREAAELANKTKSEFLANMSHEIRTPMNGIIGMTQLTLDTDLTQYQREMLNIVNNLANSLLTIIDDILDLSKIEARRMVIEEIPYTLRGTVFNALKTLAVKANEKFLDLTYKVDSTVPDHVIGDSFRLRQIILNLVGNAIKFTEHGEVSLTIKEWADQDDVGAGEYAVEFVVEDTGIGIAQDKLNLIFDTFQQADGSMTRKFGGTGLGLSISKRLVNLMGGDLWVNSEAGKGSQFHFTCRVKLASDDPDAIKKQLHPYQGHQVLFVDKAQSSSGAEIRAMLDQIGLHPVVVDSEKSSALTRLKAGGALPYDAILVDSIDTARRLRAVDDFKYLPIVLLAPVVHVSLKSCLDLGITSYMTTPCTLIDLGNGMIPALENRATPSLADNTKSFEILLAEDNTVNQRLAVKILEKYHHVVTVVGNGWEAVEAVKEKKFDVILMDVQMPIMGGFEATGKIREYERSMGTHRTPIIALTAHAMMGDREKCIQAQMDEYLSKPLQQNHLIQTILKCATLGGPLLEKNRERELAMQADAKSSSHKETGQGLLRPALENRAMTTREPITTGTSDGRGLASADQEDRWAKARRDLSDLRSISS</sequence>
<gene>
    <name evidence="19" type="primary">NIK1</name>
    <name evidence="19" type="ORF">O9K51_01017</name>
</gene>
<dbReference type="InterPro" id="IPR000008">
    <property type="entry name" value="C2_dom"/>
</dbReference>
<dbReference type="CDD" id="cd00082">
    <property type="entry name" value="HisKA"/>
    <property type="match status" value="1"/>
</dbReference>
<feature type="coiled-coil region" evidence="11">
    <location>
        <begin position="1495"/>
        <end position="1547"/>
    </location>
</feature>
<evidence type="ECO:0000259" key="14">
    <source>
        <dbReference type="PROSITE" id="PS50109"/>
    </source>
</evidence>
<keyword evidence="7" id="KW-0418">Kinase</keyword>
<evidence type="ECO:0000256" key="12">
    <source>
        <dbReference type="SAM" id="MobiDB-lite"/>
    </source>
</evidence>
<feature type="region of interest" description="Disordered" evidence="12">
    <location>
        <begin position="1"/>
        <end position="33"/>
    </location>
</feature>
<dbReference type="Gene3D" id="1.10.357.50">
    <property type="match status" value="1"/>
</dbReference>
<evidence type="ECO:0000256" key="5">
    <source>
        <dbReference type="ARBA" id="ARBA00022737"/>
    </source>
</evidence>
<dbReference type="GO" id="GO:0005524">
    <property type="term" value="F:ATP binding"/>
    <property type="evidence" value="ECO:0007669"/>
    <property type="project" value="UniProtKB-KW"/>
</dbReference>
<dbReference type="SUPFAM" id="SSF49562">
    <property type="entry name" value="C2 domain (Calcium/lipid-binding domain, CaLB)"/>
    <property type="match status" value="1"/>
</dbReference>
<dbReference type="InterPro" id="IPR001789">
    <property type="entry name" value="Sig_transdc_resp-reg_receiver"/>
</dbReference>
<evidence type="ECO:0000256" key="10">
    <source>
        <dbReference type="PROSITE-ProRule" id="PRU00169"/>
    </source>
</evidence>
<feature type="compositionally biased region" description="Polar residues" evidence="12">
    <location>
        <begin position="1"/>
        <end position="11"/>
    </location>
</feature>
<dbReference type="Pfam" id="PF00672">
    <property type="entry name" value="HAMP"/>
    <property type="match status" value="4"/>
</dbReference>
<organism evidence="19 20">
    <name type="scientific">Purpureocillium lavendulum</name>
    <dbReference type="NCBI Taxonomy" id="1247861"/>
    <lineage>
        <taxon>Eukaryota</taxon>
        <taxon>Fungi</taxon>
        <taxon>Dikarya</taxon>
        <taxon>Ascomycota</taxon>
        <taxon>Pezizomycotina</taxon>
        <taxon>Sordariomycetes</taxon>
        <taxon>Hypocreomycetidae</taxon>
        <taxon>Hypocreales</taxon>
        <taxon>Ophiocordycipitaceae</taxon>
        <taxon>Purpureocillium</taxon>
    </lineage>
</organism>
<feature type="domain" description="Histidine kinase" evidence="14">
    <location>
        <begin position="2094"/>
        <end position="2319"/>
    </location>
</feature>
<dbReference type="InterPro" id="IPR014770">
    <property type="entry name" value="Munc13_1"/>
</dbReference>
<feature type="modified residue" description="4-aspartylphosphate" evidence="10">
    <location>
        <position position="2516"/>
    </location>
</feature>
<feature type="region of interest" description="Disordered" evidence="12">
    <location>
        <begin position="1438"/>
        <end position="1485"/>
    </location>
</feature>
<evidence type="ECO:0000256" key="6">
    <source>
        <dbReference type="ARBA" id="ARBA00022741"/>
    </source>
</evidence>
<dbReference type="Gene3D" id="1.20.120.1530">
    <property type="match status" value="3"/>
</dbReference>
<dbReference type="Pfam" id="PF06292">
    <property type="entry name" value="MUN"/>
    <property type="match status" value="1"/>
</dbReference>
<dbReference type="EMBL" id="JAQHRD010000001">
    <property type="protein sequence ID" value="KAJ6446246.1"/>
    <property type="molecule type" value="Genomic_DNA"/>
</dbReference>
<dbReference type="Pfam" id="PF00168">
    <property type="entry name" value="C2"/>
    <property type="match status" value="1"/>
</dbReference>
<dbReference type="SUPFAM" id="SSF52172">
    <property type="entry name" value="CheY-like"/>
    <property type="match status" value="2"/>
</dbReference>
<dbReference type="CDD" id="cd06225">
    <property type="entry name" value="HAMP"/>
    <property type="match status" value="4"/>
</dbReference>
<dbReference type="Pfam" id="PF02518">
    <property type="entry name" value="HATPase_c"/>
    <property type="match status" value="1"/>
</dbReference>
<dbReference type="PROSITE" id="PS51259">
    <property type="entry name" value="MHD2"/>
    <property type="match status" value="1"/>
</dbReference>
<dbReference type="PROSITE" id="PS50110">
    <property type="entry name" value="RESPONSE_REGULATORY"/>
    <property type="match status" value="1"/>
</dbReference>
<evidence type="ECO:0000256" key="11">
    <source>
        <dbReference type="SAM" id="Coils"/>
    </source>
</evidence>
<dbReference type="InterPro" id="IPR004358">
    <property type="entry name" value="Sig_transdc_His_kin-like_C"/>
</dbReference>
<dbReference type="FunFam" id="1.10.287.130:FF:000002">
    <property type="entry name" value="Two-component osmosensing histidine kinase"/>
    <property type="match status" value="1"/>
</dbReference>
<evidence type="ECO:0000259" key="13">
    <source>
        <dbReference type="PROSITE" id="PS50004"/>
    </source>
</evidence>
<keyword evidence="11" id="KW-0175">Coiled coil</keyword>
<dbReference type="PANTHER" id="PTHR47263:SF1">
    <property type="entry name" value="C2 DOMAIN PROTEIN (AFU_ORTHOLOGUE AFUA_7G02350)"/>
    <property type="match status" value="1"/>
</dbReference>
<evidence type="ECO:0000256" key="3">
    <source>
        <dbReference type="ARBA" id="ARBA00022553"/>
    </source>
</evidence>
<keyword evidence="3 10" id="KW-0597">Phosphoprotein</keyword>
<dbReference type="PROSITE" id="PS50004">
    <property type="entry name" value="C2"/>
    <property type="match status" value="1"/>
</dbReference>
<keyword evidence="4" id="KW-0808">Transferase</keyword>
<dbReference type="FunFam" id="3.40.50.2300:FF:000207">
    <property type="entry name" value="Two-component osmosensing histidine kinase"/>
    <property type="match status" value="1"/>
</dbReference>
<feature type="region of interest" description="Disordered" evidence="12">
    <location>
        <begin position="2603"/>
        <end position="2669"/>
    </location>
</feature>
<feature type="domain" description="HAMP" evidence="16">
    <location>
        <begin position="2020"/>
        <end position="2072"/>
    </location>
</feature>
<dbReference type="SUPFAM" id="SSF58104">
    <property type="entry name" value="Methyl-accepting chemotaxis protein (MCP) signaling domain"/>
    <property type="match status" value="2"/>
</dbReference>
<dbReference type="InterPro" id="IPR010439">
    <property type="entry name" value="MUN_dom"/>
</dbReference>
<feature type="domain" description="HAMP" evidence="16">
    <location>
        <begin position="1836"/>
        <end position="1888"/>
    </location>
</feature>
<protein>
    <recommendedName>
        <fullName evidence="2">histidine kinase</fullName>
        <ecNumber evidence="2">2.7.13.3</ecNumber>
    </recommendedName>
</protein>
<dbReference type="CDD" id="cd17546">
    <property type="entry name" value="REC_hyHK_CKI1_RcsC-like"/>
    <property type="match status" value="1"/>
</dbReference>